<dbReference type="Proteomes" id="UP001197847">
    <property type="component" value="Unassembled WGS sequence"/>
</dbReference>
<reference evidence="6 8" key="2">
    <citation type="submission" date="2018-08" db="EMBL/GenBank/DDBJ databases">
        <title>A genome reference for cultivated species of the human gut microbiota.</title>
        <authorList>
            <person name="Zou Y."/>
            <person name="Xue W."/>
            <person name="Luo G."/>
        </authorList>
    </citation>
    <scope>NUCLEOTIDE SEQUENCE [LARGE SCALE GENOMIC DNA]</scope>
    <source>
        <strain evidence="6 8">AF18-16LB</strain>
    </source>
</reference>
<feature type="transmembrane region" description="Helical" evidence="1">
    <location>
        <begin position="67"/>
        <end position="88"/>
    </location>
</feature>
<dbReference type="EMBL" id="QRXG01000049">
    <property type="protein sequence ID" value="RGT76965.1"/>
    <property type="molecule type" value="Genomic_DNA"/>
</dbReference>
<dbReference type="RefSeq" id="WP_055238798.1">
    <property type="nucleotide sequence ID" value="NZ_CYXM01000028.1"/>
</dbReference>
<evidence type="ECO:0000313" key="7">
    <source>
        <dbReference type="Proteomes" id="UP000095673"/>
    </source>
</evidence>
<evidence type="ECO:0000313" key="6">
    <source>
        <dbReference type="EMBL" id="RGT76965.1"/>
    </source>
</evidence>
<evidence type="ECO:0000259" key="2">
    <source>
        <dbReference type="Pfam" id="PF14285"/>
    </source>
</evidence>
<dbReference type="EMBL" id="JAJFBX010000056">
    <property type="protein sequence ID" value="MCC2748686.1"/>
    <property type="molecule type" value="Genomic_DNA"/>
</dbReference>
<dbReference type="OrthoDB" id="1711094at2"/>
<dbReference type="Proteomes" id="UP000284296">
    <property type="component" value="Unassembled WGS sequence"/>
</dbReference>
<feature type="domain" description="DUF4367" evidence="2">
    <location>
        <begin position="121"/>
        <end position="225"/>
    </location>
</feature>
<evidence type="ECO:0000313" key="8">
    <source>
        <dbReference type="Proteomes" id="UP000284296"/>
    </source>
</evidence>
<keyword evidence="1" id="KW-1133">Transmembrane helix</keyword>
<keyword evidence="1" id="KW-0812">Transmembrane</keyword>
<dbReference type="InterPro" id="IPR025377">
    <property type="entry name" value="DUF4367"/>
</dbReference>
<name>A0A173VPZ1_9FIRM</name>
<reference evidence="5" key="4">
    <citation type="submission" date="2021-10" db="EMBL/GenBank/DDBJ databases">
        <title>Collection of gut derived symbiotic bacterial strains cultured from healthy donors.</title>
        <authorList>
            <person name="Lin H."/>
            <person name="Littmann E."/>
            <person name="Claire K."/>
            <person name="Pamer E."/>
        </authorList>
    </citation>
    <scope>NUCLEOTIDE SEQUENCE</scope>
    <source>
        <strain evidence="5">MSK.22.92</strain>
    </source>
</reference>
<evidence type="ECO:0000313" key="5">
    <source>
        <dbReference type="EMBL" id="MCC2748686.1"/>
    </source>
</evidence>
<protein>
    <submittedName>
        <fullName evidence="4">DUF4367 domain-containing protein</fullName>
    </submittedName>
</protein>
<dbReference type="EMBL" id="JAJCJQ010000008">
    <property type="protein sequence ID" value="MCB6960792.1"/>
    <property type="molecule type" value="Genomic_DNA"/>
</dbReference>
<accession>A0A173VPZ1</accession>
<evidence type="ECO:0000256" key="1">
    <source>
        <dbReference type="SAM" id="Phobius"/>
    </source>
</evidence>
<evidence type="ECO:0000313" key="4">
    <source>
        <dbReference type="EMBL" id="MCB6960792.1"/>
    </source>
</evidence>
<evidence type="ECO:0000313" key="3">
    <source>
        <dbReference type="EMBL" id="CUN29559.1"/>
    </source>
</evidence>
<sequence length="226" mass="26690">MGQIDVTDAWLYKYMSIVDEAIINEIEKNVDYDYAFSDEFNRKMERTIRKEKFIPFWNSVSKFGKSVAIFALVIVTSLFAVTMSVEAYRIQFFETVKTIWEDSFFYTYFTEEKDIGFQKREFEYLPDGYYLIEEISDGNINTTIYSNESGEQIIIDQHLVSDNRQITMDLEYSEEKEVEVKGLPLLIYRYEDGFVSAYYEYQESVFILSADKISDDEIIKIIEGIN</sequence>
<reference evidence="3 7" key="1">
    <citation type="submission" date="2015-09" db="EMBL/GenBank/DDBJ databases">
        <authorList>
            <consortium name="Pathogen Informatics"/>
        </authorList>
    </citation>
    <scope>NUCLEOTIDE SEQUENCE [LARGE SCALE GENOMIC DNA]</scope>
    <source>
        <strain evidence="3 7">2789STDY5834968</strain>
    </source>
</reference>
<dbReference type="EMBL" id="CYXM01000028">
    <property type="protein sequence ID" value="CUN29559.1"/>
    <property type="molecule type" value="Genomic_DNA"/>
</dbReference>
<gene>
    <name evidence="6" type="ORF">DWX06_15985</name>
    <name evidence="3" type="ORF">ERS852580_03421</name>
    <name evidence="4" type="ORF">LIZ82_07810</name>
    <name evidence="5" type="ORF">LK487_16975</name>
</gene>
<dbReference type="AlphaFoldDB" id="A0A173VPZ1"/>
<organism evidence="3 7">
    <name type="scientific">Agathobacter rectalis</name>
    <dbReference type="NCBI Taxonomy" id="39491"/>
    <lineage>
        <taxon>Bacteria</taxon>
        <taxon>Bacillati</taxon>
        <taxon>Bacillota</taxon>
        <taxon>Clostridia</taxon>
        <taxon>Lachnospirales</taxon>
        <taxon>Lachnospiraceae</taxon>
        <taxon>Agathobacter</taxon>
    </lineage>
</organism>
<dbReference type="Pfam" id="PF14285">
    <property type="entry name" value="DUF4367"/>
    <property type="match status" value="1"/>
</dbReference>
<dbReference type="Proteomes" id="UP000095673">
    <property type="component" value="Unassembled WGS sequence"/>
</dbReference>
<dbReference type="Proteomes" id="UP001197741">
    <property type="component" value="Unassembled WGS sequence"/>
</dbReference>
<reference evidence="4" key="3">
    <citation type="submission" date="2021-10" db="EMBL/GenBank/DDBJ databases">
        <title>Collection of gut derived symbiotic bacterial strains cultured from healthy donors.</title>
        <authorList>
            <person name="Lin H."/>
            <person name="Littmann E."/>
            <person name="Kohout C."/>
            <person name="Pamer E.G."/>
        </authorList>
    </citation>
    <scope>NUCLEOTIDE SEQUENCE</scope>
    <source>
        <strain evidence="4">DFI.7.28A</strain>
    </source>
</reference>
<keyword evidence="1" id="KW-0472">Membrane</keyword>
<proteinExistence type="predicted"/>